<dbReference type="InterPro" id="IPR051468">
    <property type="entry name" value="Fungal_SecMetab_SDRs"/>
</dbReference>
<dbReference type="PANTHER" id="PTHR43544">
    <property type="entry name" value="SHORT-CHAIN DEHYDROGENASE/REDUCTASE"/>
    <property type="match status" value="1"/>
</dbReference>
<evidence type="ECO:0000313" key="1">
    <source>
        <dbReference type="EMBL" id="KRO72402.1"/>
    </source>
</evidence>
<comment type="caution">
    <text evidence="1">The sequence shown here is derived from an EMBL/GenBank/DDBJ whole genome shotgun (WGS) entry which is preliminary data.</text>
</comment>
<protein>
    <recommendedName>
        <fullName evidence="3">Short-chain dehydrogenase</fullName>
    </recommendedName>
</protein>
<evidence type="ECO:0000313" key="2">
    <source>
        <dbReference type="Proteomes" id="UP000051934"/>
    </source>
</evidence>
<gene>
    <name evidence="1" type="ORF">ABR69_06700</name>
</gene>
<evidence type="ECO:0008006" key="3">
    <source>
        <dbReference type="Google" id="ProtNLM"/>
    </source>
</evidence>
<dbReference type="PANTHER" id="PTHR43544:SF12">
    <property type="entry name" value="NAD(P)-BINDING ROSSMANN-FOLD SUPERFAMILY PROTEIN"/>
    <property type="match status" value="1"/>
</dbReference>
<dbReference type="GO" id="GO:0016491">
    <property type="term" value="F:oxidoreductase activity"/>
    <property type="evidence" value="ECO:0007669"/>
    <property type="project" value="TreeGrafter"/>
</dbReference>
<reference evidence="1 2" key="1">
    <citation type="submission" date="2015-10" db="EMBL/GenBank/DDBJ databases">
        <title>Metagenome-Assembled Genomes uncover a global brackish microbiome.</title>
        <authorList>
            <person name="Hugerth L.W."/>
            <person name="Larsson J."/>
            <person name="Alneberg J."/>
            <person name="Lindh M.V."/>
            <person name="Legrand C."/>
            <person name="Pinhassi J."/>
            <person name="Andersson A.F."/>
        </authorList>
    </citation>
    <scope>NUCLEOTIDE SEQUENCE [LARGE SCALE GENOMIC DNA]</scope>
    <source>
        <strain evidence="1">BACL4 MAG-120507-bin80</strain>
    </source>
</reference>
<name>A0A0R2SGE2_9GAMM</name>
<dbReference type="InterPro" id="IPR002347">
    <property type="entry name" value="SDR_fam"/>
</dbReference>
<dbReference type="Gene3D" id="3.40.50.720">
    <property type="entry name" value="NAD(P)-binding Rossmann-like Domain"/>
    <property type="match status" value="1"/>
</dbReference>
<dbReference type="GO" id="GO:0005737">
    <property type="term" value="C:cytoplasm"/>
    <property type="evidence" value="ECO:0007669"/>
    <property type="project" value="TreeGrafter"/>
</dbReference>
<sequence>MSGAVLVIGAQSEIGQALIGRVLAEEPESQVIAVSRSSCPDVLSSHVSDERARLVWLRCDYSDKQMGEVVKDCADLLAEKQRTLSRLVICNGRLHDAMISPEKRIEEIDREALHAVFESNAVIPALWLKHLKVLLKTHLKGKIPAVIAVLSARIGSIEDNGKGGWYAYRASKAALNMLLKTSAIEYQRTLPELRFIAFHPGTTDTPLSKPFQRSVPEGKLFTPDFVAASLLARLSEALAPVEEEAGDNRKRPPARFVAWDGSEIPW</sequence>
<proteinExistence type="predicted"/>
<organism evidence="1 2">
    <name type="scientific">OM182 bacterium BACL3 MAG-120507-bin80</name>
    <dbReference type="NCBI Taxonomy" id="1655577"/>
    <lineage>
        <taxon>Bacteria</taxon>
        <taxon>Pseudomonadati</taxon>
        <taxon>Pseudomonadota</taxon>
        <taxon>Gammaproteobacteria</taxon>
        <taxon>OMG group</taxon>
        <taxon>OM182 clade</taxon>
    </lineage>
</organism>
<dbReference type="Pfam" id="PF00106">
    <property type="entry name" value="adh_short"/>
    <property type="match status" value="1"/>
</dbReference>
<accession>A0A0R2SGE2</accession>
<dbReference type="Proteomes" id="UP000051934">
    <property type="component" value="Unassembled WGS sequence"/>
</dbReference>
<dbReference type="InterPro" id="IPR036291">
    <property type="entry name" value="NAD(P)-bd_dom_sf"/>
</dbReference>
<dbReference type="SUPFAM" id="SSF51735">
    <property type="entry name" value="NAD(P)-binding Rossmann-fold domains"/>
    <property type="match status" value="1"/>
</dbReference>
<dbReference type="PRINTS" id="PR00081">
    <property type="entry name" value="GDHRDH"/>
</dbReference>
<dbReference type="EMBL" id="LIBB01000072">
    <property type="protein sequence ID" value="KRO72402.1"/>
    <property type="molecule type" value="Genomic_DNA"/>
</dbReference>
<dbReference type="AlphaFoldDB" id="A0A0R2SGE2"/>